<dbReference type="AlphaFoldDB" id="A0A512C3Y8"/>
<evidence type="ECO:0000313" key="1">
    <source>
        <dbReference type="EMBL" id="GEO18929.1"/>
    </source>
</evidence>
<proteinExistence type="predicted"/>
<accession>A0A512C3Y8</accession>
<organism evidence="1 2">
    <name type="scientific">Microvirga aerophila</name>
    <dbReference type="NCBI Taxonomy" id="670291"/>
    <lineage>
        <taxon>Bacteria</taxon>
        <taxon>Pseudomonadati</taxon>
        <taxon>Pseudomonadota</taxon>
        <taxon>Alphaproteobacteria</taxon>
        <taxon>Hyphomicrobiales</taxon>
        <taxon>Methylobacteriaceae</taxon>
        <taxon>Microvirga</taxon>
    </lineage>
</organism>
<protein>
    <submittedName>
        <fullName evidence="1">Uncharacterized protein</fullName>
    </submittedName>
</protein>
<dbReference type="Proteomes" id="UP000321085">
    <property type="component" value="Unassembled WGS sequence"/>
</dbReference>
<sequence>MPERLGQEVVVSIGTCIYAHDVDVVANGKPHHILGRVLFMTGSNSWMGK</sequence>
<dbReference type="EMBL" id="BJYU01000276">
    <property type="protein sequence ID" value="GEO18929.1"/>
    <property type="molecule type" value="Genomic_DNA"/>
</dbReference>
<gene>
    <name evidence="1" type="ORF">MAE02_66250</name>
</gene>
<keyword evidence="2" id="KW-1185">Reference proteome</keyword>
<comment type="caution">
    <text evidence="1">The sequence shown here is derived from an EMBL/GenBank/DDBJ whole genome shotgun (WGS) entry which is preliminary data.</text>
</comment>
<reference evidence="1 2" key="1">
    <citation type="submission" date="2019-07" db="EMBL/GenBank/DDBJ databases">
        <title>Whole genome shotgun sequence of Microvirga aerophila NBRC 106136.</title>
        <authorList>
            <person name="Hosoyama A."/>
            <person name="Uohara A."/>
            <person name="Ohji S."/>
            <person name="Ichikawa N."/>
        </authorList>
    </citation>
    <scope>NUCLEOTIDE SEQUENCE [LARGE SCALE GENOMIC DNA]</scope>
    <source>
        <strain evidence="1 2">NBRC 106136</strain>
    </source>
</reference>
<name>A0A512C3Y8_9HYPH</name>
<evidence type="ECO:0000313" key="2">
    <source>
        <dbReference type="Proteomes" id="UP000321085"/>
    </source>
</evidence>